<accession>A0A8S5V8E8</accession>
<sequence length="168" mass="17970">MLYPNLMYPYWLPSPFLMNRSARGIRRIDVNGIYELSTNAVQLTDASVDYGINPHCYNELPCESIILLKVHADVPAGGEALPVYVITPNLGQTTLATAGVTTGTSKVPVVDSNNNPVTGTDVTGTTERLAYLNKRTGVIRFLEFTASTPAAANNGEAAVANANAVRSK</sequence>
<organism evidence="1">
    <name type="scientific">Siphoviridae sp. cttma3</name>
    <dbReference type="NCBI Taxonomy" id="2825708"/>
    <lineage>
        <taxon>Viruses</taxon>
        <taxon>Duplodnaviria</taxon>
        <taxon>Heunggongvirae</taxon>
        <taxon>Uroviricota</taxon>
        <taxon>Caudoviricetes</taxon>
    </lineage>
</organism>
<name>A0A8S5V8E8_9CAUD</name>
<dbReference type="EMBL" id="BK016222">
    <property type="protein sequence ID" value="DAG03042.1"/>
    <property type="molecule type" value="Genomic_DNA"/>
</dbReference>
<reference evidence="1" key="1">
    <citation type="journal article" date="2021" name="Proc. Natl. Acad. Sci. U.S.A.">
        <title>A Catalog of Tens of Thousands of Viruses from Human Metagenomes Reveals Hidden Associations with Chronic Diseases.</title>
        <authorList>
            <person name="Tisza M.J."/>
            <person name="Buck C.B."/>
        </authorList>
    </citation>
    <scope>NUCLEOTIDE SEQUENCE</scope>
    <source>
        <strain evidence="1">Cttma3</strain>
    </source>
</reference>
<evidence type="ECO:0000313" key="1">
    <source>
        <dbReference type="EMBL" id="DAG03042.1"/>
    </source>
</evidence>
<protein>
    <submittedName>
        <fullName evidence="1">Uncharacterized protein</fullName>
    </submittedName>
</protein>
<proteinExistence type="predicted"/>